<gene>
    <name evidence="1" type="ORF">NLJ89_g1749</name>
</gene>
<accession>A0A9W8MZG0</accession>
<keyword evidence="2" id="KW-1185">Reference proteome</keyword>
<organism evidence="1 2">
    <name type="scientific">Agrocybe chaxingu</name>
    <dbReference type="NCBI Taxonomy" id="84603"/>
    <lineage>
        <taxon>Eukaryota</taxon>
        <taxon>Fungi</taxon>
        <taxon>Dikarya</taxon>
        <taxon>Basidiomycota</taxon>
        <taxon>Agaricomycotina</taxon>
        <taxon>Agaricomycetes</taxon>
        <taxon>Agaricomycetidae</taxon>
        <taxon>Agaricales</taxon>
        <taxon>Agaricineae</taxon>
        <taxon>Strophariaceae</taxon>
        <taxon>Agrocybe</taxon>
    </lineage>
</organism>
<evidence type="ECO:0000313" key="1">
    <source>
        <dbReference type="EMBL" id="KAJ3515452.1"/>
    </source>
</evidence>
<dbReference type="Proteomes" id="UP001148786">
    <property type="component" value="Unassembled WGS sequence"/>
</dbReference>
<reference evidence="1" key="1">
    <citation type="submission" date="2022-07" db="EMBL/GenBank/DDBJ databases">
        <title>Genome Sequence of Agrocybe chaxingu.</title>
        <authorList>
            <person name="Buettner E."/>
        </authorList>
    </citation>
    <scope>NUCLEOTIDE SEQUENCE</scope>
    <source>
        <strain evidence="1">MP-N11</strain>
    </source>
</reference>
<proteinExistence type="predicted"/>
<dbReference type="EMBL" id="JANKHO010000096">
    <property type="protein sequence ID" value="KAJ3515452.1"/>
    <property type="molecule type" value="Genomic_DNA"/>
</dbReference>
<dbReference type="AlphaFoldDB" id="A0A9W8MZG0"/>
<evidence type="ECO:0000313" key="2">
    <source>
        <dbReference type="Proteomes" id="UP001148786"/>
    </source>
</evidence>
<comment type="caution">
    <text evidence="1">The sequence shown here is derived from an EMBL/GenBank/DDBJ whole genome shotgun (WGS) entry which is preliminary data.</text>
</comment>
<sequence>MDDLLDLEDEEDRDAFDDAVEEVGTDRFWFWFSLEEGRRMNPNSWYISWVSREDAAEEGMKRLKEGVDEAVVGKKEYEEVAEYDMRVVVEVVKGLLTQERATSQSAFATGDAGESGHAAGALYTRAHATMRHANSGRLNQSRMEQNCQLGQVFDTIAHGMRAKYCRQGDGRVRRIGLTHEQCSALFSLLT</sequence>
<name>A0A9W8MZG0_9AGAR</name>
<protein>
    <submittedName>
        <fullName evidence="1">Uncharacterized protein</fullName>
    </submittedName>
</protein>